<dbReference type="InterPro" id="IPR016166">
    <property type="entry name" value="FAD-bd_PCMH"/>
</dbReference>
<reference evidence="6 7" key="1">
    <citation type="submission" date="2015-03" db="EMBL/GenBank/DDBJ databases">
        <title>Genome sequence of Variovorax paradoxus TBEA6.</title>
        <authorList>
            <person name="Poehlein A."/>
            <person name="Schuldes J."/>
            <person name="Wuebbeler J.H."/>
            <person name="Hiessl S."/>
            <person name="Steinbuechel A."/>
            <person name="Daniel R."/>
        </authorList>
    </citation>
    <scope>NUCLEOTIDE SEQUENCE [LARGE SCALE GENOMIC DNA]</scope>
    <source>
        <strain evidence="6 7">TBEA6</strain>
    </source>
</reference>
<dbReference type="AlphaFoldDB" id="A0A0H2M101"/>
<dbReference type="InterPro" id="IPR016171">
    <property type="entry name" value="Vanillyl_alc_oxidase_C-sub2"/>
</dbReference>
<dbReference type="InterPro" id="IPR016169">
    <property type="entry name" value="FAD-bd_PCMH_sub2"/>
</dbReference>
<dbReference type="Gene3D" id="1.10.45.10">
    <property type="entry name" value="Vanillyl-alcohol Oxidase, Chain A, domain 4"/>
    <property type="match status" value="1"/>
</dbReference>
<dbReference type="PROSITE" id="PS51387">
    <property type="entry name" value="FAD_PCMH"/>
    <property type="match status" value="1"/>
</dbReference>
<evidence type="ECO:0000313" key="6">
    <source>
        <dbReference type="EMBL" id="KLN56093.1"/>
    </source>
</evidence>
<keyword evidence="4" id="KW-0274">FAD</keyword>
<dbReference type="InterPro" id="IPR006094">
    <property type="entry name" value="Oxid_FAD_bind_N"/>
</dbReference>
<dbReference type="PANTHER" id="PTHR43716">
    <property type="entry name" value="D-2-HYDROXYGLUTARATE DEHYDROGENASE, MITOCHONDRIAL"/>
    <property type="match status" value="1"/>
</dbReference>
<dbReference type="PATRIC" id="fig|34073.19.peg.2854"/>
<dbReference type="Pfam" id="PF02913">
    <property type="entry name" value="FAD-oxidase_C"/>
    <property type="match status" value="1"/>
</dbReference>
<dbReference type="GO" id="GO:0071949">
    <property type="term" value="F:FAD binding"/>
    <property type="evidence" value="ECO:0007669"/>
    <property type="project" value="InterPro"/>
</dbReference>
<dbReference type="InterPro" id="IPR004113">
    <property type="entry name" value="FAD-bd_oxidored_4_C"/>
</dbReference>
<evidence type="ECO:0000313" key="7">
    <source>
        <dbReference type="Proteomes" id="UP000035170"/>
    </source>
</evidence>
<dbReference type="Pfam" id="PF01565">
    <property type="entry name" value="FAD_binding_4"/>
    <property type="match status" value="1"/>
</dbReference>
<evidence type="ECO:0000256" key="2">
    <source>
        <dbReference type="ARBA" id="ARBA00008000"/>
    </source>
</evidence>
<proteinExistence type="inferred from homology"/>
<keyword evidence="7" id="KW-1185">Reference proteome</keyword>
<protein>
    <submittedName>
        <fullName evidence="6">Putative FAD-linked oxidoreductase</fullName>
        <ecNumber evidence="6">1.-.-.-</ecNumber>
    </submittedName>
</protein>
<dbReference type="EMBL" id="JZWI01000013">
    <property type="protein sequence ID" value="KLN56093.1"/>
    <property type="molecule type" value="Genomic_DNA"/>
</dbReference>
<dbReference type="SUPFAM" id="SSF56176">
    <property type="entry name" value="FAD-binding/transporter-associated domain-like"/>
    <property type="match status" value="1"/>
</dbReference>
<dbReference type="InterPro" id="IPR036318">
    <property type="entry name" value="FAD-bd_PCMH-like_sf"/>
</dbReference>
<dbReference type="InterPro" id="IPR016164">
    <property type="entry name" value="FAD-linked_Oxase-like_C"/>
</dbReference>
<evidence type="ECO:0000256" key="4">
    <source>
        <dbReference type="ARBA" id="ARBA00022827"/>
    </source>
</evidence>
<gene>
    <name evidence="6" type="ORF">VPARA_27740</name>
</gene>
<comment type="caution">
    <text evidence="6">The sequence shown here is derived from an EMBL/GenBank/DDBJ whole genome shotgun (WGS) entry which is preliminary data.</text>
</comment>
<dbReference type="EC" id="1.-.-.-" evidence="6"/>
<comment type="cofactor">
    <cofactor evidence="1">
        <name>FAD</name>
        <dbReference type="ChEBI" id="CHEBI:57692"/>
    </cofactor>
</comment>
<dbReference type="GO" id="GO:0016491">
    <property type="term" value="F:oxidoreductase activity"/>
    <property type="evidence" value="ECO:0007669"/>
    <property type="project" value="UniProtKB-KW"/>
</dbReference>
<comment type="similarity">
    <text evidence="2">Belongs to the FAD-binding oxidoreductase/transferase type 4 family.</text>
</comment>
<feature type="domain" description="FAD-binding PCMH-type" evidence="5">
    <location>
        <begin position="87"/>
        <end position="268"/>
    </location>
</feature>
<accession>A0A0H2M101</accession>
<name>A0A0H2M101_VARPD</name>
<organism evidence="6 7">
    <name type="scientific">Variovorax paradoxus</name>
    <dbReference type="NCBI Taxonomy" id="34073"/>
    <lineage>
        <taxon>Bacteria</taxon>
        <taxon>Pseudomonadati</taxon>
        <taxon>Pseudomonadota</taxon>
        <taxon>Betaproteobacteria</taxon>
        <taxon>Burkholderiales</taxon>
        <taxon>Comamonadaceae</taxon>
        <taxon>Variovorax</taxon>
    </lineage>
</organism>
<sequence>MAQGPRPALVPGCREVFLETETSGVFLAPDDRRAGAPAFCMTATIDIPAAPATDALAETLSGIVGSAHVLTAAADMARYEAEWRRTYPGAARAVVRPASTGEVSRVVAACAAAGVPIVPQGGNTGLVGASTPDDSGTEIVLSLDRMRAVRRADPLDNTLTLEAGCTVREAQAAAEAAGRLFPLSLASEGSATVGGVVSTNAGGEQVLRYGNTRELVLGLEVVLADGRVLDLLGALRKDNTGYDLKQLFIGGEGTLGIVTAATFKLFSRPRQVVTTWAAVRDPQAAVALLSRLTDAVGERVTAFELIGEGPLGLVLRHGTPGMRAPLGSVAPWSVLLDVSEVSASLDLQPAVEEVLGAAMEDGLVLDAALAASDSQAHAFWALREHIPEAQRLEGPSIKHDIAVAISRIPDFIDQAGAALQQLMPGIRIVCFGHVGDGNLHYNQGKPAGMADADFRSHEGAVHGVVHATAARLGGSISAEHGIGRQKQAAFMHYKSPVALAAMAQIKRALDPANTFNPGRMLPRAFLDSLTSR</sequence>
<dbReference type="SUPFAM" id="SSF55103">
    <property type="entry name" value="FAD-linked oxidases, C-terminal domain"/>
    <property type="match status" value="1"/>
</dbReference>
<evidence type="ECO:0000256" key="3">
    <source>
        <dbReference type="ARBA" id="ARBA00022630"/>
    </source>
</evidence>
<dbReference type="Gene3D" id="3.30.70.2190">
    <property type="match status" value="1"/>
</dbReference>
<keyword evidence="6" id="KW-0560">Oxidoreductase</keyword>
<dbReference type="PANTHER" id="PTHR43716:SF2">
    <property type="entry name" value="BLL6224 PROTEIN"/>
    <property type="match status" value="1"/>
</dbReference>
<dbReference type="Gene3D" id="3.30.465.10">
    <property type="match status" value="1"/>
</dbReference>
<keyword evidence="3" id="KW-0285">Flavoprotein</keyword>
<dbReference type="GO" id="GO:0022904">
    <property type="term" value="P:respiratory electron transport chain"/>
    <property type="evidence" value="ECO:0007669"/>
    <property type="project" value="TreeGrafter"/>
</dbReference>
<dbReference type="InterPro" id="IPR051264">
    <property type="entry name" value="FAD-oxidored/transferase_4"/>
</dbReference>
<dbReference type="Proteomes" id="UP000035170">
    <property type="component" value="Unassembled WGS sequence"/>
</dbReference>
<dbReference type="InterPro" id="IPR016167">
    <property type="entry name" value="FAD-bd_PCMH_sub1"/>
</dbReference>
<evidence type="ECO:0000256" key="1">
    <source>
        <dbReference type="ARBA" id="ARBA00001974"/>
    </source>
</evidence>
<dbReference type="Gene3D" id="3.30.43.10">
    <property type="entry name" value="Uridine Diphospho-n-acetylenolpyruvylglucosamine Reductase, domain 2"/>
    <property type="match status" value="1"/>
</dbReference>
<evidence type="ECO:0000259" key="5">
    <source>
        <dbReference type="PROSITE" id="PS51387"/>
    </source>
</evidence>
<dbReference type="FunFam" id="1.10.45.10:FF:000001">
    <property type="entry name" value="D-lactate dehydrogenase mitochondrial"/>
    <property type="match status" value="1"/>
</dbReference>
<dbReference type="Gene3D" id="3.30.70.2740">
    <property type="match status" value="1"/>
</dbReference>